<dbReference type="AlphaFoldDB" id="A0A8J2UJS1"/>
<dbReference type="RefSeq" id="WP_188394606.1">
    <property type="nucleotide sequence ID" value="NZ_BMCG01000001.1"/>
</dbReference>
<sequence length="804" mass="88297">MTRKPSSFPHRRLSPLAIALQFTFVLAAAGPFADALAQARQYDIPAGPLEETLNRFAQESGAAIVVDAGKVGKLRSPGLSGTHDVEDGFNALLRGTGYVIDKTQAGYVLKPAAPASTPGVTPIKAEPRQDNFLQEVVVTASRSNMEAEKAPQTVQIIGKQEIEQQLALSTNSSDVLSNLIPSYTPSRGKMNGSGETLRGRTPLILIDGVPQSNPIRPTGREAHTIDFSMVERIEVVQGANAINGLGATGGTINIITRRPANGSFNQHVDVQATMPTSGIDSEVMNYKTTYRADGRQDKLDYLFALSYEDQGLQRDAKGRSIGTDNTQGDLMDSRGYDILGKIGYWLTDDQRLQFSVNHYRIKSKAGYTAVAGDRAQGIPTTSIEAQPPGTPPWNDVWTTAVTYDHYDLAGMELSAMVFHQKFEALFGATDSTTFQDPLIAPVGTLYDQSRASSSKYGSKVNLTKSDLLDGQLKATVGFDTLIDKGEQDLYGTNRTYVPESTYNNLSLFAQGEFKLRDNLVLHGGVRKEYADLKIDSYRTLAAYNNVEVQGGKLNFDETLYNVGLTFTPVQDLTLFTSYSEGFGMPDVGRVLRAINTPGQTIAQMHTLAPILTESIELGGRFKRGNWDVEASLYQSDSDYGTRVVRENDAFMLAREKNRVQGMDASLGYRFSKSQRARLAYAHSKGRYDSDANGSLDARLDGANIAPNRLIASWSSDWNDKLSSFFQVQHAFSKSFGDPDKEFKGYTLVDASMRYKLPKGTLRLAVANLFDENYITYYSQSALVEPLRYFAGRGRTLTIGYSLDF</sequence>
<gene>
    <name evidence="16" type="ORF">GCM10007205_05330</name>
</gene>
<feature type="chain" id="PRO_5035260696" evidence="14">
    <location>
        <begin position="28"/>
        <end position="804"/>
    </location>
</feature>
<keyword evidence="4 12" id="KW-1134">Transmembrane beta strand</keyword>
<comment type="similarity">
    <text evidence="2 12 13">Belongs to the TonB-dependent receptor family.</text>
</comment>
<dbReference type="EMBL" id="BMCG01000001">
    <property type="protein sequence ID" value="GGB98970.1"/>
    <property type="molecule type" value="Genomic_DNA"/>
</dbReference>
<evidence type="ECO:0000256" key="3">
    <source>
        <dbReference type="ARBA" id="ARBA00022448"/>
    </source>
</evidence>
<accession>A0A8J2UJS1</accession>
<dbReference type="InterPro" id="IPR039426">
    <property type="entry name" value="TonB-dep_rcpt-like"/>
</dbReference>
<dbReference type="InterPro" id="IPR036942">
    <property type="entry name" value="Beta-barrel_TonB_sf"/>
</dbReference>
<evidence type="ECO:0000256" key="12">
    <source>
        <dbReference type="PROSITE-ProRule" id="PRU01360"/>
    </source>
</evidence>
<dbReference type="InterPro" id="IPR012910">
    <property type="entry name" value="Plug_dom"/>
</dbReference>
<keyword evidence="5" id="KW-0410">Iron transport</keyword>
<organism evidence="16 17">
    <name type="scientific">Oxalicibacterium flavum</name>
    <dbReference type="NCBI Taxonomy" id="179467"/>
    <lineage>
        <taxon>Bacteria</taxon>
        <taxon>Pseudomonadati</taxon>
        <taxon>Pseudomonadota</taxon>
        <taxon>Betaproteobacteria</taxon>
        <taxon>Burkholderiales</taxon>
        <taxon>Oxalobacteraceae</taxon>
        <taxon>Oxalicibacterium</taxon>
    </lineage>
</organism>
<feature type="signal peptide" evidence="14">
    <location>
        <begin position="1"/>
        <end position="27"/>
    </location>
</feature>
<evidence type="ECO:0000256" key="7">
    <source>
        <dbReference type="ARBA" id="ARBA00023004"/>
    </source>
</evidence>
<name>A0A8J2UJS1_9BURK</name>
<evidence type="ECO:0000313" key="16">
    <source>
        <dbReference type="EMBL" id="GGB98970.1"/>
    </source>
</evidence>
<reference evidence="16" key="2">
    <citation type="submission" date="2020-09" db="EMBL/GenBank/DDBJ databases">
        <authorList>
            <person name="Sun Q."/>
            <person name="Sedlacek I."/>
        </authorList>
    </citation>
    <scope>NUCLEOTIDE SEQUENCE</scope>
    <source>
        <strain evidence="16">CCM 7086</strain>
    </source>
</reference>
<dbReference type="Gene3D" id="2.170.130.10">
    <property type="entry name" value="TonB-dependent receptor, plug domain"/>
    <property type="match status" value="1"/>
</dbReference>
<dbReference type="GO" id="GO:0015344">
    <property type="term" value="F:siderophore uptake transmembrane transporter activity"/>
    <property type="evidence" value="ECO:0007669"/>
    <property type="project" value="TreeGrafter"/>
</dbReference>
<feature type="domain" description="Secretin/TonB short N-terminal" evidence="15">
    <location>
        <begin position="62"/>
        <end position="112"/>
    </location>
</feature>
<evidence type="ECO:0000256" key="11">
    <source>
        <dbReference type="ARBA" id="ARBA00023237"/>
    </source>
</evidence>
<dbReference type="PROSITE" id="PS52016">
    <property type="entry name" value="TONB_DEPENDENT_REC_3"/>
    <property type="match status" value="1"/>
</dbReference>
<dbReference type="GO" id="GO:0009279">
    <property type="term" value="C:cell outer membrane"/>
    <property type="evidence" value="ECO:0007669"/>
    <property type="project" value="UniProtKB-SubCell"/>
</dbReference>
<evidence type="ECO:0000256" key="14">
    <source>
        <dbReference type="SAM" id="SignalP"/>
    </source>
</evidence>
<dbReference type="Gene3D" id="3.55.50.30">
    <property type="match status" value="1"/>
</dbReference>
<keyword evidence="10 16" id="KW-0675">Receptor</keyword>
<dbReference type="InterPro" id="IPR000531">
    <property type="entry name" value="Beta-barrel_TonB"/>
</dbReference>
<keyword evidence="17" id="KW-1185">Reference proteome</keyword>
<comment type="caution">
    <text evidence="16">The sequence shown here is derived from an EMBL/GenBank/DDBJ whole genome shotgun (WGS) entry which is preliminary data.</text>
</comment>
<evidence type="ECO:0000256" key="4">
    <source>
        <dbReference type="ARBA" id="ARBA00022452"/>
    </source>
</evidence>
<dbReference type="GO" id="GO:0044718">
    <property type="term" value="P:siderophore transmembrane transport"/>
    <property type="evidence" value="ECO:0007669"/>
    <property type="project" value="TreeGrafter"/>
</dbReference>
<dbReference type="PANTHER" id="PTHR30069:SF42">
    <property type="entry name" value="FERRIC AEROBACTIN RECEPTOR"/>
    <property type="match status" value="1"/>
</dbReference>
<keyword evidence="7" id="KW-0408">Iron</keyword>
<comment type="subcellular location">
    <subcellularLocation>
        <location evidence="1 12">Cell outer membrane</location>
        <topology evidence="1 12">Multi-pass membrane protein</topology>
    </subcellularLocation>
</comment>
<dbReference type="Gene3D" id="2.40.170.20">
    <property type="entry name" value="TonB-dependent receptor, beta-barrel domain"/>
    <property type="match status" value="1"/>
</dbReference>
<evidence type="ECO:0000313" key="17">
    <source>
        <dbReference type="Proteomes" id="UP000620266"/>
    </source>
</evidence>
<keyword evidence="8 13" id="KW-0798">TonB box</keyword>
<proteinExistence type="inferred from homology"/>
<evidence type="ECO:0000256" key="6">
    <source>
        <dbReference type="ARBA" id="ARBA00022692"/>
    </source>
</evidence>
<dbReference type="CDD" id="cd01347">
    <property type="entry name" value="ligand_gated_channel"/>
    <property type="match status" value="1"/>
</dbReference>
<evidence type="ECO:0000256" key="5">
    <source>
        <dbReference type="ARBA" id="ARBA00022496"/>
    </source>
</evidence>
<keyword evidence="6 12" id="KW-0812">Transmembrane</keyword>
<dbReference type="SMART" id="SM00965">
    <property type="entry name" value="STN"/>
    <property type="match status" value="1"/>
</dbReference>
<evidence type="ECO:0000256" key="13">
    <source>
        <dbReference type="RuleBase" id="RU003357"/>
    </source>
</evidence>
<keyword evidence="11 12" id="KW-0998">Cell outer membrane</keyword>
<evidence type="ECO:0000256" key="8">
    <source>
        <dbReference type="ARBA" id="ARBA00023077"/>
    </source>
</evidence>
<evidence type="ECO:0000256" key="9">
    <source>
        <dbReference type="ARBA" id="ARBA00023136"/>
    </source>
</evidence>
<keyword evidence="5" id="KW-0406">Ion transport</keyword>
<dbReference type="Proteomes" id="UP000620266">
    <property type="component" value="Unassembled WGS sequence"/>
</dbReference>
<keyword evidence="14" id="KW-0732">Signal</keyword>
<protein>
    <submittedName>
        <fullName evidence="16">TonB-dependent receptor</fullName>
    </submittedName>
</protein>
<evidence type="ECO:0000259" key="15">
    <source>
        <dbReference type="SMART" id="SM00965"/>
    </source>
</evidence>
<evidence type="ECO:0000256" key="10">
    <source>
        <dbReference type="ARBA" id="ARBA00023170"/>
    </source>
</evidence>
<keyword evidence="9 12" id="KW-0472">Membrane</keyword>
<evidence type="ECO:0000256" key="1">
    <source>
        <dbReference type="ARBA" id="ARBA00004571"/>
    </source>
</evidence>
<keyword evidence="3 12" id="KW-0813">Transport</keyword>
<reference evidence="16" key="1">
    <citation type="journal article" date="2014" name="Int. J. Syst. Evol. Microbiol.">
        <title>Complete genome sequence of Corynebacterium casei LMG S-19264T (=DSM 44701T), isolated from a smear-ripened cheese.</title>
        <authorList>
            <consortium name="US DOE Joint Genome Institute (JGI-PGF)"/>
            <person name="Walter F."/>
            <person name="Albersmeier A."/>
            <person name="Kalinowski J."/>
            <person name="Ruckert C."/>
        </authorList>
    </citation>
    <scope>NUCLEOTIDE SEQUENCE</scope>
    <source>
        <strain evidence="16">CCM 7086</strain>
    </source>
</reference>
<dbReference type="InterPro" id="IPR037066">
    <property type="entry name" value="Plug_dom_sf"/>
</dbReference>
<dbReference type="Pfam" id="PF07715">
    <property type="entry name" value="Plug"/>
    <property type="match status" value="1"/>
</dbReference>
<evidence type="ECO:0000256" key="2">
    <source>
        <dbReference type="ARBA" id="ARBA00009810"/>
    </source>
</evidence>
<dbReference type="InterPro" id="IPR011662">
    <property type="entry name" value="Secretin/TonB_short_N"/>
</dbReference>
<dbReference type="Pfam" id="PF00593">
    <property type="entry name" value="TonB_dep_Rec_b-barrel"/>
    <property type="match status" value="1"/>
</dbReference>
<dbReference type="SUPFAM" id="SSF56935">
    <property type="entry name" value="Porins"/>
    <property type="match status" value="1"/>
</dbReference>
<dbReference type="PANTHER" id="PTHR30069">
    <property type="entry name" value="TONB-DEPENDENT OUTER MEMBRANE RECEPTOR"/>
    <property type="match status" value="1"/>
</dbReference>